<comment type="caution">
    <text evidence="2">The sequence shown here is derived from an EMBL/GenBank/DDBJ whole genome shotgun (WGS) entry which is preliminary data.</text>
</comment>
<dbReference type="Pfam" id="PF00248">
    <property type="entry name" value="Aldo_ket_red"/>
    <property type="match status" value="1"/>
</dbReference>
<dbReference type="AlphaFoldDB" id="A0A6N4QXP3"/>
<gene>
    <name evidence="2" type="ORF">EHQ83_14935</name>
</gene>
<dbReference type="SUPFAM" id="SSF51430">
    <property type="entry name" value="NAD(P)-linked oxidoreductase"/>
    <property type="match status" value="1"/>
</dbReference>
<dbReference type="InterPro" id="IPR020471">
    <property type="entry name" value="AKR"/>
</dbReference>
<dbReference type="Proteomes" id="UP000297613">
    <property type="component" value="Unassembled WGS sequence"/>
</dbReference>
<dbReference type="Gene3D" id="3.20.20.100">
    <property type="entry name" value="NADP-dependent oxidoreductase domain"/>
    <property type="match status" value="1"/>
</dbReference>
<feature type="domain" description="NADP-dependent oxidoreductase" evidence="1">
    <location>
        <begin position="14"/>
        <end position="278"/>
    </location>
</feature>
<dbReference type="GO" id="GO:0016491">
    <property type="term" value="F:oxidoreductase activity"/>
    <property type="evidence" value="ECO:0007669"/>
    <property type="project" value="InterPro"/>
</dbReference>
<dbReference type="InterPro" id="IPR036812">
    <property type="entry name" value="NAD(P)_OxRdtase_dom_sf"/>
</dbReference>
<dbReference type="InterPro" id="IPR023210">
    <property type="entry name" value="NADP_OxRdtase_dom"/>
</dbReference>
<dbReference type="PRINTS" id="PR00069">
    <property type="entry name" value="ALDKETRDTASE"/>
</dbReference>
<proteinExistence type="predicted"/>
<dbReference type="PANTHER" id="PTHR43312:SF1">
    <property type="entry name" value="NADP-DEPENDENT OXIDOREDUCTASE DOMAIN-CONTAINING PROTEIN"/>
    <property type="match status" value="1"/>
</dbReference>
<sequence length="301" mass="34187">MSLDNQSEKSIFNKLTLGTVQFGVPYGIANKSGQINLKEASAIVDLARSKGIHTIDTAMTYGESEETLGKIGVADFLVITKLPAPPNGLSDFKSWVKTSVYKSLERLDISFIEGLLLHRSDLLYSSYHEELIFAVEELKREGILKKFGISIYSSDEVHLDLLKSIVDIVQAPVNIIDRTIFETGLFADLKKRNIEIHARSIFLQGLLLLTRDQRPKKFDKWDHIWSKYDHWLEIHGISRLSACLSFVKSFSDLDKIIFGVDSVDHLSEILLNYKSELKIAFPEDLSSQDRDLIHPSNWSKF</sequence>
<evidence type="ECO:0000313" key="2">
    <source>
        <dbReference type="EMBL" id="TGL81159.1"/>
    </source>
</evidence>
<dbReference type="CDD" id="cd19097">
    <property type="entry name" value="AKR_unchar"/>
    <property type="match status" value="1"/>
</dbReference>
<organism evidence="2 3">
    <name type="scientific">Leptospira yasudae</name>
    <dbReference type="NCBI Taxonomy" id="2202201"/>
    <lineage>
        <taxon>Bacteria</taxon>
        <taxon>Pseudomonadati</taxon>
        <taxon>Spirochaetota</taxon>
        <taxon>Spirochaetia</taxon>
        <taxon>Leptospirales</taxon>
        <taxon>Leptospiraceae</taxon>
        <taxon>Leptospira</taxon>
    </lineage>
</organism>
<accession>A0A6N4QXP3</accession>
<reference evidence="2 3" key="1">
    <citation type="journal article" date="2019" name="PLoS Negl. Trop. Dis.">
        <title>Revisiting the worldwide diversity of Leptospira species in the environment.</title>
        <authorList>
            <person name="Vincent A.T."/>
            <person name="Schiettekatte O."/>
            <person name="Bourhy P."/>
            <person name="Veyrier F.J."/>
            <person name="Picardeau M."/>
        </authorList>
    </citation>
    <scope>NUCLEOTIDE SEQUENCE [LARGE SCALE GENOMIC DNA]</scope>
    <source>
        <strain evidence="2 3">201702445</strain>
    </source>
</reference>
<evidence type="ECO:0000313" key="3">
    <source>
        <dbReference type="Proteomes" id="UP000297613"/>
    </source>
</evidence>
<dbReference type="InterPro" id="IPR053135">
    <property type="entry name" value="AKR2_Oxidoreductase"/>
</dbReference>
<protein>
    <submittedName>
        <fullName evidence="2">Aldo/keto reductase</fullName>
    </submittedName>
</protein>
<name>A0A6N4QXP3_9LEPT</name>
<evidence type="ECO:0000259" key="1">
    <source>
        <dbReference type="Pfam" id="PF00248"/>
    </source>
</evidence>
<dbReference type="PANTHER" id="PTHR43312">
    <property type="entry name" value="D-THREO-ALDOSE 1-DEHYDROGENASE"/>
    <property type="match status" value="1"/>
</dbReference>
<dbReference type="EMBL" id="RQGM01000062">
    <property type="protein sequence ID" value="TGL81159.1"/>
    <property type="molecule type" value="Genomic_DNA"/>
</dbReference>
<dbReference type="RefSeq" id="WP_135573179.1">
    <property type="nucleotide sequence ID" value="NZ_RQGK01000015.1"/>
</dbReference>